<evidence type="ECO:0000313" key="1">
    <source>
        <dbReference type="EMBL" id="KAI5662751.1"/>
    </source>
</evidence>
<protein>
    <submittedName>
        <fullName evidence="1">Uncharacterized protein</fullName>
    </submittedName>
</protein>
<sequence length="152" mass="17794">MEEKGSYIYIANELECIQAADITGKQRLVFVLTSNHIPFVHSLSKTRRKKSREDMMVYMDCSTGHRTQIQDNKNNLTRIYFSLFKFLEKQCKYLIVNQVTNPVTVVPAQYLVQIIHNGFDCTFPSFTSTRLDRIFMHRKIKNLPRKLEGVTL</sequence>
<organism evidence="1 2">
    <name type="scientific">Catharanthus roseus</name>
    <name type="common">Madagascar periwinkle</name>
    <name type="synonym">Vinca rosea</name>
    <dbReference type="NCBI Taxonomy" id="4058"/>
    <lineage>
        <taxon>Eukaryota</taxon>
        <taxon>Viridiplantae</taxon>
        <taxon>Streptophyta</taxon>
        <taxon>Embryophyta</taxon>
        <taxon>Tracheophyta</taxon>
        <taxon>Spermatophyta</taxon>
        <taxon>Magnoliopsida</taxon>
        <taxon>eudicotyledons</taxon>
        <taxon>Gunneridae</taxon>
        <taxon>Pentapetalae</taxon>
        <taxon>asterids</taxon>
        <taxon>lamiids</taxon>
        <taxon>Gentianales</taxon>
        <taxon>Apocynaceae</taxon>
        <taxon>Rauvolfioideae</taxon>
        <taxon>Vinceae</taxon>
        <taxon>Catharanthinae</taxon>
        <taxon>Catharanthus</taxon>
    </lineage>
</organism>
<evidence type="ECO:0000313" key="2">
    <source>
        <dbReference type="Proteomes" id="UP001060085"/>
    </source>
</evidence>
<dbReference type="EMBL" id="CM044705">
    <property type="protein sequence ID" value="KAI5662751.1"/>
    <property type="molecule type" value="Genomic_DNA"/>
</dbReference>
<reference evidence="2" key="1">
    <citation type="journal article" date="2023" name="Nat. Plants">
        <title>Single-cell RNA sequencing provides a high-resolution roadmap for understanding the multicellular compartmentation of specialized metabolism.</title>
        <authorList>
            <person name="Sun S."/>
            <person name="Shen X."/>
            <person name="Li Y."/>
            <person name="Li Y."/>
            <person name="Wang S."/>
            <person name="Li R."/>
            <person name="Zhang H."/>
            <person name="Shen G."/>
            <person name="Guo B."/>
            <person name="Wei J."/>
            <person name="Xu J."/>
            <person name="St-Pierre B."/>
            <person name="Chen S."/>
            <person name="Sun C."/>
        </authorList>
    </citation>
    <scope>NUCLEOTIDE SEQUENCE [LARGE SCALE GENOMIC DNA]</scope>
</reference>
<accession>A0ACC0AQ55</accession>
<keyword evidence="2" id="KW-1185">Reference proteome</keyword>
<comment type="caution">
    <text evidence="1">The sequence shown here is derived from an EMBL/GenBank/DDBJ whole genome shotgun (WGS) entry which is preliminary data.</text>
</comment>
<name>A0ACC0AQ55_CATRO</name>
<gene>
    <name evidence="1" type="ORF">M9H77_22074</name>
</gene>
<dbReference type="Proteomes" id="UP001060085">
    <property type="component" value="Linkage Group LG05"/>
</dbReference>
<proteinExistence type="predicted"/>